<evidence type="ECO:0000313" key="13">
    <source>
        <dbReference type="EMBL" id="QZD90199.1"/>
    </source>
</evidence>
<comment type="subcellular location">
    <subcellularLocation>
        <location evidence="1 8">Cell outer membrane</location>
        <topology evidence="1 8">Multi-pass membrane protein</topology>
    </subcellularLocation>
</comment>
<keyword evidence="2 8" id="KW-0813">Transport</keyword>
<name>A0ABX8ZQ25_9SPHN</name>
<keyword evidence="5 9" id="KW-0798">TonB box</keyword>
<keyword evidence="6 8" id="KW-0472">Membrane</keyword>
<evidence type="ECO:0000256" key="4">
    <source>
        <dbReference type="ARBA" id="ARBA00022692"/>
    </source>
</evidence>
<dbReference type="InterPro" id="IPR037066">
    <property type="entry name" value="Plug_dom_sf"/>
</dbReference>
<evidence type="ECO:0000256" key="5">
    <source>
        <dbReference type="ARBA" id="ARBA00023077"/>
    </source>
</evidence>
<protein>
    <submittedName>
        <fullName evidence="13">TonB-dependent receptor</fullName>
    </submittedName>
</protein>
<keyword evidence="4 8" id="KW-0812">Transmembrane</keyword>
<dbReference type="RefSeq" id="WP_221425673.1">
    <property type="nucleotide sequence ID" value="NZ_CP081295.1"/>
</dbReference>
<dbReference type="InterPro" id="IPR023076">
    <property type="entry name" value="HMG_CoA_Rdtase_CS"/>
</dbReference>
<dbReference type="Gene3D" id="2.170.130.10">
    <property type="entry name" value="TonB-dependent receptor, plug domain"/>
    <property type="match status" value="1"/>
</dbReference>
<evidence type="ECO:0000256" key="1">
    <source>
        <dbReference type="ARBA" id="ARBA00004571"/>
    </source>
</evidence>
<reference evidence="13 14" key="1">
    <citation type="submission" date="2021-08" db="EMBL/GenBank/DDBJ databases">
        <title>Comparative Genomics Analysis of the Genus Qipengyuania Reveals Extensive Genetic Diversity and Metabolic Versatility, Including the Description of Fifteen Novel Species.</title>
        <authorList>
            <person name="Liu Y."/>
        </authorList>
    </citation>
    <scope>NUCLEOTIDE SEQUENCE [LARGE SCALE GENOMIC DNA]</scope>
    <source>
        <strain evidence="13 14">1NDH13</strain>
    </source>
</reference>
<dbReference type="InterPro" id="IPR012910">
    <property type="entry name" value="Plug_dom"/>
</dbReference>
<dbReference type="SUPFAM" id="SSF56935">
    <property type="entry name" value="Porins"/>
    <property type="match status" value="1"/>
</dbReference>
<dbReference type="Pfam" id="PF00593">
    <property type="entry name" value="TonB_dep_Rec_b-barrel"/>
    <property type="match status" value="1"/>
</dbReference>
<feature type="domain" description="TonB-dependent receptor plug" evidence="12">
    <location>
        <begin position="64"/>
        <end position="174"/>
    </location>
</feature>
<gene>
    <name evidence="13" type="ORF">K3148_01980</name>
</gene>
<evidence type="ECO:0000259" key="12">
    <source>
        <dbReference type="Pfam" id="PF07715"/>
    </source>
</evidence>
<dbReference type="InterPro" id="IPR039426">
    <property type="entry name" value="TonB-dep_rcpt-like"/>
</dbReference>
<keyword evidence="13" id="KW-0675">Receptor</keyword>
<keyword evidence="3 8" id="KW-1134">Transmembrane beta strand</keyword>
<evidence type="ECO:0000256" key="2">
    <source>
        <dbReference type="ARBA" id="ARBA00022448"/>
    </source>
</evidence>
<sequence>MSYRFTKASLLTGTIMAGAMIASPALAQVDDVPNEPGTQPGAQVEDTAAAPIIVTGSRIARRNVDTAAPVAVVQDEEFKLSGTVNVENVINTLPQVVPGFTSNSNNPGTGTATLNLRGLGEERSLVLVNGRRWMFYDTNQVVDLNTIPQFLLESVDVVTGGASAVYGSDALAGVVNFRLKDVDGLEIGGQYSITGRGDGARYEVHAAVGGEFADGRGNATVFGEYYNRDEIFQGDRDFSFFAIGGESFGVDLQQFGSGTPPEGRFNAPGTTPSAPAVDLNGDGDFNDPGEAPTLPLGAGLTLDDGVFFEQGILSPTNGYSYNYAPVNYLQIPQERYLIGGYADYDIGGGHTAYTEVSFVQNRVAQELAATPVTGTYNIDIDTVSQFLDQSVIDELNILDQREAAASAERVANGLSALPTAELGVVRLDVNRRTLETGGRNSLDERNAFRVLGGIRGPINDYLSYDAYYLFARTRNANVQAGNISRSAFQAGLDGTGTPINIFGPGALTQDQVDAISIQAQNGDISSLQNFVGTISGTFGDFAIGTAEPVGFALGGEYRKVASRFLPDTALASGDVIGFNAGSPTEGSYDVREIFAEVNVPVEFGSARLELTGAARYSDYSLEAVGGTWTYAGGVEFSPIPDVTLCGQYQRAVRAPNVEELFGGQSIGFPQATDPCASADFIAANAGAAALCQQTGVPVGSIGGGTAVQPNAQIPALFGGNPDLQEEVSTSWTAGVVLQPAFLPGFTLTADYFNIEVRDFISIAGGSLQGLFNLCFGEVQDLSASVCQPFVGIRNGDGQINVENPPLVAGVNVATYEVSGIDLQMAYSTALPFSLFTDTGEQDFNFSVLGTWNENNSFRPVAELDTVIECAGKFGIECGDPVPEFKWTARASFVDGPVTTSLRWRHVGSVTDDDDTVLYSDFNGVEEIDAYDLLDLSFSFAVNDAATFTVGVNNIFDTLPGTPTFDADGVVSNRPNSLLLGDNQGQTNTYPSTYDVLGRDFFASVLFKF</sequence>
<dbReference type="Pfam" id="PF07715">
    <property type="entry name" value="Plug"/>
    <property type="match status" value="1"/>
</dbReference>
<feature type="chain" id="PRO_5045816581" evidence="10">
    <location>
        <begin position="28"/>
        <end position="1008"/>
    </location>
</feature>
<keyword evidence="10" id="KW-0732">Signal</keyword>
<keyword evidence="14" id="KW-1185">Reference proteome</keyword>
<dbReference type="Gene3D" id="2.40.170.20">
    <property type="entry name" value="TonB-dependent receptor, beta-barrel domain"/>
    <property type="match status" value="1"/>
</dbReference>
<evidence type="ECO:0000256" key="6">
    <source>
        <dbReference type="ARBA" id="ARBA00023136"/>
    </source>
</evidence>
<evidence type="ECO:0000313" key="14">
    <source>
        <dbReference type="Proteomes" id="UP000824281"/>
    </source>
</evidence>
<comment type="similarity">
    <text evidence="8 9">Belongs to the TonB-dependent receptor family.</text>
</comment>
<evidence type="ECO:0000256" key="9">
    <source>
        <dbReference type="RuleBase" id="RU003357"/>
    </source>
</evidence>
<feature type="domain" description="TonB-dependent receptor-like beta-barrel" evidence="11">
    <location>
        <begin position="477"/>
        <end position="954"/>
    </location>
</feature>
<dbReference type="PROSITE" id="PS00318">
    <property type="entry name" value="HMG_COA_REDUCTASE_2"/>
    <property type="match status" value="1"/>
</dbReference>
<evidence type="ECO:0000256" key="10">
    <source>
        <dbReference type="SAM" id="SignalP"/>
    </source>
</evidence>
<dbReference type="PANTHER" id="PTHR47234:SF2">
    <property type="entry name" value="TONB-DEPENDENT RECEPTOR"/>
    <property type="match status" value="1"/>
</dbReference>
<organism evidence="13 14">
    <name type="scientific">Qipengyuania aurantiaca</name>
    <dbReference type="NCBI Taxonomy" id="2867233"/>
    <lineage>
        <taxon>Bacteria</taxon>
        <taxon>Pseudomonadati</taxon>
        <taxon>Pseudomonadota</taxon>
        <taxon>Alphaproteobacteria</taxon>
        <taxon>Sphingomonadales</taxon>
        <taxon>Erythrobacteraceae</taxon>
        <taxon>Qipengyuania</taxon>
    </lineage>
</organism>
<feature type="signal peptide" evidence="10">
    <location>
        <begin position="1"/>
        <end position="27"/>
    </location>
</feature>
<keyword evidence="7 8" id="KW-0998">Cell outer membrane</keyword>
<proteinExistence type="inferred from homology"/>
<dbReference type="EMBL" id="CP081295">
    <property type="protein sequence ID" value="QZD90199.1"/>
    <property type="molecule type" value="Genomic_DNA"/>
</dbReference>
<dbReference type="Proteomes" id="UP000824281">
    <property type="component" value="Chromosome"/>
</dbReference>
<dbReference type="InterPro" id="IPR036942">
    <property type="entry name" value="Beta-barrel_TonB_sf"/>
</dbReference>
<accession>A0ABX8ZQ25</accession>
<dbReference type="PROSITE" id="PS52016">
    <property type="entry name" value="TONB_DEPENDENT_REC_3"/>
    <property type="match status" value="1"/>
</dbReference>
<evidence type="ECO:0000256" key="8">
    <source>
        <dbReference type="PROSITE-ProRule" id="PRU01360"/>
    </source>
</evidence>
<dbReference type="PANTHER" id="PTHR47234">
    <property type="match status" value="1"/>
</dbReference>
<evidence type="ECO:0000259" key="11">
    <source>
        <dbReference type="Pfam" id="PF00593"/>
    </source>
</evidence>
<dbReference type="InterPro" id="IPR000531">
    <property type="entry name" value="Beta-barrel_TonB"/>
</dbReference>
<evidence type="ECO:0000256" key="7">
    <source>
        <dbReference type="ARBA" id="ARBA00023237"/>
    </source>
</evidence>
<evidence type="ECO:0000256" key="3">
    <source>
        <dbReference type="ARBA" id="ARBA00022452"/>
    </source>
</evidence>